<evidence type="ECO:0000313" key="3">
    <source>
        <dbReference type="Proteomes" id="UP001596163"/>
    </source>
</evidence>
<evidence type="ECO:0000256" key="1">
    <source>
        <dbReference type="SAM" id="Phobius"/>
    </source>
</evidence>
<name>A0ABW0BSD2_9BACT</name>
<reference evidence="3" key="1">
    <citation type="journal article" date="2019" name="Int. J. Syst. Evol. Microbiol.">
        <title>The Global Catalogue of Microorganisms (GCM) 10K type strain sequencing project: providing services to taxonomists for standard genome sequencing and annotation.</title>
        <authorList>
            <consortium name="The Broad Institute Genomics Platform"/>
            <consortium name="The Broad Institute Genome Sequencing Center for Infectious Disease"/>
            <person name="Wu L."/>
            <person name="Ma J."/>
        </authorList>
    </citation>
    <scope>NUCLEOTIDE SEQUENCE [LARGE SCALE GENOMIC DNA]</scope>
    <source>
        <strain evidence="3">CGMCC 1.7030</strain>
    </source>
</reference>
<dbReference type="Proteomes" id="UP001596163">
    <property type="component" value="Unassembled WGS sequence"/>
</dbReference>
<organism evidence="2 3">
    <name type="scientific">Algoriphagus aquatilis</name>
    <dbReference type="NCBI Taxonomy" id="490186"/>
    <lineage>
        <taxon>Bacteria</taxon>
        <taxon>Pseudomonadati</taxon>
        <taxon>Bacteroidota</taxon>
        <taxon>Cytophagia</taxon>
        <taxon>Cytophagales</taxon>
        <taxon>Cyclobacteriaceae</taxon>
        <taxon>Algoriphagus</taxon>
    </lineage>
</organism>
<comment type="caution">
    <text evidence="2">The sequence shown here is derived from an EMBL/GenBank/DDBJ whole genome shotgun (WGS) entry which is preliminary data.</text>
</comment>
<keyword evidence="1" id="KW-0812">Transmembrane</keyword>
<dbReference type="RefSeq" id="WP_377911029.1">
    <property type="nucleotide sequence ID" value="NZ_JBHSKS010000001.1"/>
</dbReference>
<dbReference type="EMBL" id="JBHSKS010000001">
    <property type="protein sequence ID" value="MFC5190180.1"/>
    <property type="molecule type" value="Genomic_DNA"/>
</dbReference>
<protein>
    <submittedName>
        <fullName evidence="2">Uncharacterized protein</fullName>
    </submittedName>
</protein>
<feature type="transmembrane region" description="Helical" evidence="1">
    <location>
        <begin position="6"/>
        <end position="26"/>
    </location>
</feature>
<accession>A0ABW0BSD2</accession>
<feature type="transmembrane region" description="Helical" evidence="1">
    <location>
        <begin position="33"/>
        <end position="52"/>
    </location>
</feature>
<gene>
    <name evidence="2" type="ORF">ACFPIK_00270</name>
</gene>
<evidence type="ECO:0000313" key="2">
    <source>
        <dbReference type="EMBL" id="MFC5190180.1"/>
    </source>
</evidence>
<keyword evidence="1" id="KW-1133">Transmembrane helix</keyword>
<sequence length="160" mass="18821">MIFLLWSLLNLFLILSFYYFTIGLIVRGRKFLATYFKPYVLFVMVFGTYGFVKSASKFLQQEAKVNHRASTIQIIPVSEQLSNKLILKLIRDAQTGEVDQKFSSSDLQGLVLGLRWNHVQVVEKTENMEVEGWWDWYIMGNRVFSNYKTYEIRDKDLVLN</sequence>
<keyword evidence="3" id="KW-1185">Reference proteome</keyword>
<keyword evidence="1" id="KW-0472">Membrane</keyword>
<proteinExistence type="predicted"/>